<dbReference type="OrthoDB" id="3375677at2"/>
<dbReference type="InterPro" id="IPR018958">
    <property type="entry name" value="Knr4/Smi1-like_dom"/>
</dbReference>
<dbReference type="RefSeq" id="WP_045615724.1">
    <property type="nucleotide sequence ID" value="NZ_JYGT01000010.1"/>
</dbReference>
<evidence type="ECO:0000313" key="3">
    <source>
        <dbReference type="Proteomes" id="UP000033489"/>
    </source>
</evidence>
<reference evidence="2 3" key="1">
    <citation type="submission" date="2015-02" db="EMBL/GenBank/DDBJ databases">
        <title>Evolution of amylase-binding proteins of oral streptococcal species.</title>
        <authorList>
            <person name="Haase E.M."/>
        </authorList>
    </citation>
    <scope>NUCLEOTIDE SEQUENCE [LARGE SCALE GENOMIC DNA]</scope>
    <source>
        <strain evidence="2 3">UC921A</strain>
    </source>
</reference>
<proteinExistence type="predicted"/>
<comment type="caution">
    <text evidence="2">The sequence shown here is derived from an EMBL/GenBank/DDBJ whole genome shotgun (WGS) entry which is preliminary data.</text>
</comment>
<accession>A0A0F2DSP0</accession>
<sequence length="166" mass="19486">MKIKELIEKLEQKSSHQFLKAVSKPEFAFPLPQDLKFFYENYEYAILNINTSCEIRISSLSELQPTNQILYPADDVIWEELADDISNDWFMIASSQELSQYISIDLNEKRFGFCYDSFIETHATPDESPIIAKSFTELLEKLVSNEKEWFWLDSSFQSYGDAYEDE</sequence>
<dbReference type="EMBL" id="JYGT01000010">
    <property type="protein sequence ID" value="KJQ74012.1"/>
    <property type="molecule type" value="Genomic_DNA"/>
</dbReference>
<dbReference type="Pfam" id="PF09346">
    <property type="entry name" value="SMI1_KNR4"/>
    <property type="match status" value="1"/>
</dbReference>
<organism evidence="2 3">
    <name type="scientific">Streptococcus infantis</name>
    <dbReference type="NCBI Taxonomy" id="68892"/>
    <lineage>
        <taxon>Bacteria</taxon>
        <taxon>Bacillati</taxon>
        <taxon>Bacillota</taxon>
        <taxon>Bacilli</taxon>
        <taxon>Lactobacillales</taxon>
        <taxon>Streptococcaceae</taxon>
        <taxon>Streptococcus</taxon>
    </lineage>
</organism>
<dbReference type="Proteomes" id="UP000033489">
    <property type="component" value="Unassembled WGS sequence"/>
</dbReference>
<dbReference type="SUPFAM" id="SSF160631">
    <property type="entry name" value="SMI1/KNR4-like"/>
    <property type="match status" value="1"/>
</dbReference>
<dbReference type="PATRIC" id="fig|28037.216.peg.1488"/>
<name>A0A0F2DSP0_9STRE</name>
<protein>
    <submittedName>
        <fullName evidence="2">Antitoxin YokJ</fullName>
    </submittedName>
</protein>
<dbReference type="InterPro" id="IPR037883">
    <property type="entry name" value="Knr4/Smi1-like_sf"/>
</dbReference>
<evidence type="ECO:0000313" key="2">
    <source>
        <dbReference type="EMBL" id="KJQ74012.1"/>
    </source>
</evidence>
<gene>
    <name evidence="2" type="primary">yokJ_2</name>
    <name evidence="2" type="ORF">TZ94_01533</name>
</gene>
<evidence type="ECO:0000259" key="1">
    <source>
        <dbReference type="Pfam" id="PF09346"/>
    </source>
</evidence>
<dbReference type="AlphaFoldDB" id="A0A0F2DSP0"/>
<feature type="domain" description="Knr4/Smi1-like" evidence="1">
    <location>
        <begin position="26"/>
        <end position="141"/>
    </location>
</feature>
<dbReference type="Gene3D" id="3.40.1580.10">
    <property type="entry name" value="SMI1/KNR4-like"/>
    <property type="match status" value="1"/>
</dbReference>